<evidence type="ECO:0000256" key="2">
    <source>
        <dbReference type="SAM" id="Phobius"/>
    </source>
</evidence>
<keyword evidence="2" id="KW-0812">Transmembrane</keyword>
<evidence type="ECO:0000313" key="4">
    <source>
        <dbReference type="EMBL" id="PSR97383.1"/>
    </source>
</evidence>
<dbReference type="InterPro" id="IPR045338">
    <property type="entry name" value="DUF6535"/>
</dbReference>
<feature type="transmembrane region" description="Helical" evidence="2">
    <location>
        <begin position="180"/>
        <end position="207"/>
    </location>
</feature>
<evidence type="ECO:0000256" key="1">
    <source>
        <dbReference type="SAM" id="MobiDB-lite"/>
    </source>
</evidence>
<feature type="region of interest" description="Disordered" evidence="1">
    <location>
        <begin position="1"/>
        <end position="26"/>
    </location>
</feature>
<keyword evidence="2" id="KW-0472">Membrane</keyword>
<proteinExistence type="predicted"/>
<feature type="domain" description="DUF6535" evidence="3">
    <location>
        <begin position="28"/>
        <end position="208"/>
    </location>
</feature>
<evidence type="ECO:0000259" key="3">
    <source>
        <dbReference type="Pfam" id="PF20153"/>
    </source>
</evidence>
<keyword evidence="2" id="KW-1133">Transmembrane helix</keyword>
<sequence>MATLARHMGANKKTSDPEPLDHTKTTGWPEMERTLRGVDRAKIEDCKEDIDTSLVFAGLFAAVLTPFLAESYQALSEDPNVTSVALLRQISTQTRSYTITPGFFNSSAVTEDIPPFVAPPLALPTNILWFASLTLAVVTASFGMLVKQWLREFLSGDFTSPRARLRIRQFRNAGINDWKVFDIAAILPLLLQLSLALFFVGLCLFTWSVHVGIGCTTTPIVAGWALLFSIATFAPAFSARCPYKTALLKPAMQALRKLLCGNKFFRMLYGGPMKGLHAVEERDVVVDEGYDLDILGDADAVLLDDDLLASTMVYSLRDTSAKSVDIMGFVLKALHRRFQDSASSESLISLRELEHQSAQVLGAFIDISAQALDLPKKVPEPQEDFEPWMKNAIIVVLSSATESPKPLAEEMLTTYMKAHPFTMSRLALGSESSESSALAIIIRENALS</sequence>
<accession>A0A2R6PVD2</accession>
<dbReference type="STRING" id="98765.A0A2R6PVD2"/>
<keyword evidence="5" id="KW-1185">Reference proteome</keyword>
<gene>
    <name evidence="4" type="ORF">PHLCEN_2v4328</name>
</gene>
<dbReference type="AlphaFoldDB" id="A0A2R6PVD2"/>
<comment type="caution">
    <text evidence="4">The sequence shown here is derived from an EMBL/GenBank/DDBJ whole genome shotgun (WGS) entry which is preliminary data.</text>
</comment>
<feature type="transmembrane region" description="Helical" evidence="2">
    <location>
        <begin position="219"/>
        <end position="239"/>
    </location>
</feature>
<reference evidence="4 5" key="1">
    <citation type="submission" date="2018-02" db="EMBL/GenBank/DDBJ databases">
        <title>Genome sequence of the basidiomycete white-rot fungus Phlebia centrifuga.</title>
        <authorList>
            <person name="Granchi Z."/>
            <person name="Peng M."/>
            <person name="de Vries R.P."/>
            <person name="Hilden K."/>
            <person name="Makela M.R."/>
            <person name="Grigoriev I."/>
            <person name="Riley R."/>
        </authorList>
    </citation>
    <scope>NUCLEOTIDE SEQUENCE [LARGE SCALE GENOMIC DNA]</scope>
    <source>
        <strain evidence="4 5">FBCC195</strain>
    </source>
</reference>
<dbReference type="Pfam" id="PF20153">
    <property type="entry name" value="DUF6535"/>
    <property type="match status" value="1"/>
</dbReference>
<name>A0A2R6PVD2_9APHY</name>
<organism evidence="4 5">
    <name type="scientific">Hermanssonia centrifuga</name>
    <dbReference type="NCBI Taxonomy" id="98765"/>
    <lineage>
        <taxon>Eukaryota</taxon>
        <taxon>Fungi</taxon>
        <taxon>Dikarya</taxon>
        <taxon>Basidiomycota</taxon>
        <taxon>Agaricomycotina</taxon>
        <taxon>Agaricomycetes</taxon>
        <taxon>Polyporales</taxon>
        <taxon>Meruliaceae</taxon>
        <taxon>Hermanssonia</taxon>
    </lineage>
</organism>
<dbReference type="OrthoDB" id="3185525at2759"/>
<feature type="compositionally biased region" description="Basic and acidic residues" evidence="1">
    <location>
        <begin position="13"/>
        <end position="26"/>
    </location>
</feature>
<evidence type="ECO:0000313" key="5">
    <source>
        <dbReference type="Proteomes" id="UP000186601"/>
    </source>
</evidence>
<dbReference type="EMBL" id="MLYV02000438">
    <property type="protein sequence ID" value="PSR97383.1"/>
    <property type="molecule type" value="Genomic_DNA"/>
</dbReference>
<dbReference type="Proteomes" id="UP000186601">
    <property type="component" value="Unassembled WGS sequence"/>
</dbReference>
<feature type="transmembrane region" description="Helical" evidence="2">
    <location>
        <begin position="127"/>
        <end position="146"/>
    </location>
</feature>
<protein>
    <recommendedName>
        <fullName evidence="3">DUF6535 domain-containing protein</fullName>
    </recommendedName>
</protein>